<name>A0A9N7JNK1_CLOSE</name>
<dbReference type="Pfam" id="PF11728">
    <property type="entry name" value="ArAE_1_C"/>
    <property type="match status" value="1"/>
</dbReference>
<dbReference type="EMBL" id="CP023671">
    <property type="protein sequence ID" value="AYE35464.1"/>
    <property type="molecule type" value="Genomic_DNA"/>
</dbReference>
<dbReference type="AlphaFoldDB" id="A0A9N7JNK1"/>
<accession>A0A9N7JNK1</accession>
<keyword evidence="4 6" id="KW-1133">Transmembrane helix</keyword>
<dbReference type="Proteomes" id="UP000280586">
    <property type="component" value="Chromosome"/>
</dbReference>
<evidence type="ECO:0000256" key="5">
    <source>
        <dbReference type="ARBA" id="ARBA00023136"/>
    </source>
</evidence>
<evidence type="ECO:0000256" key="6">
    <source>
        <dbReference type="SAM" id="Phobius"/>
    </source>
</evidence>
<keyword evidence="5 6" id="KW-0472">Membrane</keyword>
<dbReference type="Pfam" id="PF06081">
    <property type="entry name" value="ArAE_1"/>
    <property type="match status" value="1"/>
</dbReference>
<evidence type="ECO:0000256" key="1">
    <source>
        <dbReference type="ARBA" id="ARBA00004651"/>
    </source>
</evidence>
<evidence type="ECO:0000313" key="10">
    <source>
        <dbReference type="Proteomes" id="UP000280586"/>
    </source>
</evidence>
<evidence type="ECO:0000259" key="7">
    <source>
        <dbReference type="Pfam" id="PF11728"/>
    </source>
</evidence>
<feature type="transmembrane region" description="Helical" evidence="6">
    <location>
        <begin position="76"/>
        <end position="92"/>
    </location>
</feature>
<evidence type="ECO:0000256" key="2">
    <source>
        <dbReference type="ARBA" id="ARBA00022475"/>
    </source>
</evidence>
<gene>
    <name evidence="8" type="ORF">CP523_14075</name>
    <name evidence="9" type="ORF">NH397_06475</name>
</gene>
<feature type="transmembrane region" description="Helical" evidence="6">
    <location>
        <begin position="126"/>
        <end position="145"/>
    </location>
</feature>
<organism evidence="8 10">
    <name type="scientific">Clostridium septicum</name>
    <dbReference type="NCBI Taxonomy" id="1504"/>
    <lineage>
        <taxon>Bacteria</taxon>
        <taxon>Bacillati</taxon>
        <taxon>Bacillota</taxon>
        <taxon>Clostridia</taxon>
        <taxon>Eubacteriales</taxon>
        <taxon>Clostridiaceae</taxon>
        <taxon>Clostridium</taxon>
    </lineage>
</organism>
<keyword evidence="11" id="KW-1185">Reference proteome</keyword>
<evidence type="ECO:0000313" key="8">
    <source>
        <dbReference type="EMBL" id="AYE35464.1"/>
    </source>
</evidence>
<evidence type="ECO:0000256" key="4">
    <source>
        <dbReference type="ARBA" id="ARBA00022989"/>
    </source>
</evidence>
<proteinExistence type="predicted"/>
<dbReference type="Gene3D" id="1.20.120.940">
    <property type="entry name" value="Putative aromatic acid exporter, C-terminal domain"/>
    <property type="match status" value="1"/>
</dbReference>
<dbReference type="PANTHER" id="PTHR40064:SF1">
    <property type="entry name" value="MEMBRANE PROTEIN"/>
    <property type="match status" value="1"/>
</dbReference>
<dbReference type="GO" id="GO:0005886">
    <property type="term" value="C:plasma membrane"/>
    <property type="evidence" value="ECO:0007669"/>
    <property type="project" value="UniProtKB-SubCell"/>
</dbReference>
<keyword evidence="2" id="KW-1003">Cell membrane</keyword>
<dbReference type="RefSeq" id="WP_120140978.1">
    <property type="nucleotide sequence ID" value="NZ_CP023671.1"/>
</dbReference>
<comment type="subcellular location">
    <subcellularLocation>
        <location evidence="1">Cell membrane</location>
        <topology evidence="1">Multi-pass membrane protein</topology>
    </subcellularLocation>
</comment>
<feature type="transmembrane region" description="Helical" evidence="6">
    <location>
        <begin position="53"/>
        <end position="70"/>
    </location>
</feature>
<feature type="domain" description="Putative aromatic acid exporter C-terminal" evidence="7">
    <location>
        <begin position="146"/>
        <end position="311"/>
    </location>
</feature>
<evidence type="ECO:0000313" key="11">
    <source>
        <dbReference type="Proteomes" id="UP001055437"/>
    </source>
</evidence>
<dbReference type="InterPro" id="IPR021062">
    <property type="entry name" value="ArAE_1_C"/>
</dbReference>
<dbReference type="PANTHER" id="PTHR40064">
    <property type="entry name" value="MEMBRANE PROTEIN-RELATED"/>
    <property type="match status" value="1"/>
</dbReference>
<dbReference type="GeneID" id="303561811"/>
<evidence type="ECO:0000256" key="3">
    <source>
        <dbReference type="ARBA" id="ARBA00022692"/>
    </source>
</evidence>
<feature type="transmembrane region" description="Helical" evidence="6">
    <location>
        <begin position="12"/>
        <end position="41"/>
    </location>
</feature>
<sequence length="322" mass="37358">MKYVYNLTFKMSISATVALALAGLLKLNFAPVAAVIAILSIQDTRKKALIVSRNRILACLIGLMVSVVLYKLLGQSPMVFGIFLIIFIPLTSKLKIEEGMIATVVLSTHLLIAENINLYWIVNELLIMLIGIGTAAIANLFMPSLEDKFKEDKDYIEEAFRIILFKMSKSLVTHTVDVDEGKLMDEIEEKLTDSKYTVYKIVNNKFLKTNSYYTDYINMRINQYDTIKRMRLHFDKFYMSFKQTTIMSNFIKEVAKNIKETNDCKELLRKLIILRNEFKKMDLPKTREEFENRSQLLQLLNDIEEFLEIKRNFAKSYLSEES</sequence>
<dbReference type="InterPro" id="IPR010343">
    <property type="entry name" value="ArAE_1"/>
</dbReference>
<dbReference type="InterPro" id="IPR038323">
    <property type="entry name" value="ArAE_1_C_sf"/>
</dbReference>
<dbReference type="EMBL" id="CP099799">
    <property type="protein sequence ID" value="USS02060.1"/>
    <property type="molecule type" value="Genomic_DNA"/>
</dbReference>
<protein>
    <submittedName>
        <fullName evidence="9">Aromatic acid exporter family protein</fullName>
    </submittedName>
</protein>
<keyword evidence="3 6" id="KW-0812">Transmembrane</keyword>
<dbReference type="InterPro" id="IPR052984">
    <property type="entry name" value="UPF0421"/>
</dbReference>
<reference evidence="8 10" key="1">
    <citation type="submission" date="2017-09" db="EMBL/GenBank/DDBJ databases">
        <authorList>
            <person name="Thomas P."/>
            <person name="Seyboldt C."/>
        </authorList>
    </citation>
    <scope>NUCLEOTIDE SEQUENCE [LARGE SCALE GENOMIC DNA]</scope>
    <source>
        <strain evidence="8 10">DSM 7534</strain>
    </source>
</reference>
<dbReference type="Proteomes" id="UP001055437">
    <property type="component" value="Chromosome"/>
</dbReference>
<dbReference type="KEGG" id="csep:CP523_14075"/>
<evidence type="ECO:0000313" key="9">
    <source>
        <dbReference type="EMBL" id="USS02060.1"/>
    </source>
</evidence>
<reference evidence="9" key="2">
    <citation type="submission" date="2022-06" db="EMBL/GenBank/DDBJ databases">
        <authorList>
            <person name="Holder M.E."/>
            <person name="Ajami N.J."/>
            <person name="Petrosino J.F."/>
        </authorList>
    </citation>
    <scope>NUCLEOTIDE SEQUENCE</scope>
    <source>
        <strain evidence="9">RMA 8861</strain>
    </source>
</reference>